<dbReference type="Gene3D" id="3.40.630.30">
    <property type="match status" value="1"/>
</dbReference>
<evidence type="ECO:0000313" key="3">
    <source>
        <dbReference type="Proteomes" id="UP000242015"/>
    </source>
</evidence>
<dbReference type="EMBL" id="NEXF01000071">
    <property type="protein sequence ID" value="PSO08587.1"/>
    <property type="molecule type" value="Genomic_DNA"/>
</dbReference>
<evidence type="ECO:0000313" key="2">
    <source>
        <dbReference type="EMBL" id="PSO08587.1"/>
    </source>
</evidence>
<organism evidence="2 3">
    <name type="scientific">Candidatus Marsarchaeota G2 archaeon BE_D</name>
    <dbReference type="NCBI Taxonomy" id="1978158"/>
    <lineage>
        <taxon>Archaea</taxon>
        <taxon>Candidatus Marsarchaeota</taxon>
        <taxon>Candidatus Marsarchaeota group 2</taxon>
    </lineage>
</organism>
<dbReference type="Pfam" id="PF00583">
    <property type="entry name" value="Acetyltransf_1"/>
    <property type="match status" value="1"/>
</dbReference>
<proteinExistence type="predicted"/>
<dbReference type="CDD" id="cd04301">
    <property type="entry name" value="NAT_SF"/>
    <property type="match status" value="1"/>
</dbReference>
<dbReference type="PANTHER" id="PTHR43072:SF60">
    <property type="entry name" value="L-2,4-DIAMINOBUTYRIC ACID ACETYLTRANSFERASE"/>
    <property type="match status" value="1"/>
</dbReference>
<name>A0A2R6CCG1_9ARCH</name>
<feature type="domain" description="N-acetyltransferase" evidence="1">
    <location>
        <begin position="1"/>
        <end position="131"/>
    </location>
</feature>
<sequence length="131" mass="14451">MSEEAKWFADLYASILDGDCVAYVAVVDGSLVGLCEVCRRSKKSELSHIGVLGVSVKKGYRGMGIGEALIIRTLDGCRGKFEAVTLAVFSNNTSAKRLYEKLGFKLYGKLPRGIKRGGEYVDEELMYIMLR</sequence>
<reference evidence="2 3" key="1">
    <citation type="submission" date="2017-04" db="EMBL/GenBank/DDBJ databases">
        <title>Novel microbial lineages endemic to geothermal iron-oxide mats fill important gaps in the evolutionary history of Archaea.</title>
        <authorList>
            <person name="Jay Z.J."/>
            <person name="Beam J.P."/>
            <person name="Dlakic M."/>
            <person name="Rusch D.B."/>
            <person name="Kozubal M.A."/>
            <person name="Inskeep W.P."/>
        </authorList>
    </citation>
    <scope>NUCLEOTIDE SEQUENCE [LARGE SCALE GENOMIC DNA]</scope>
    <source>
        <strain evidence="2">BE_D</strain>
    </source>
</reference>
<dbReference type="GO" id="GO:0016747">
    <property type="term" value="F:acyltransferase activity, transferring groups other than amino-acyl groups"/>
    <property type="evidence" value="ECO:0007669"/>
    <property type="project" value="InterPro"/>
</dbReference>
<dbReference type="AlphaFoldDB" id="A0A2R6CCG1"/>
<dbReference type="PROSITE" id="PS51186">
    <property type="entry name" value="GNAT"/>
    <property type="match status" value="1"/>
</dbReference>
<protein>
    <recommendedName>
        <fullName evidence="1">N-acetyltransferase domain-containing protein</fullName>
    </recommendedName>
</protein>
<accession>A0A2R6CCG1</accession>
<dbReference type="Proteomes" id="UP000242015">
    <property type="component" value="Unassembled WGS sequence"/>
</dbReference>
<evidence type="ECO:0000259" key="1">
    <source>
        <dbReference type="PROSITE" id="PS51186"/>
    </source>
</evidence>
<dbReference type="InterPro" id="IPR000182">
    <property type="entry name" value="GNAT_dom"/>
</dbReference>
<dbReference type="SUPFAM" id="SSF55729">
    <property type="entry name" value="Acyl-CoA N-acyltransferases (Nat)"/>
    <property type="match status" value="1"/>
</dbReference>
<dbReference type="PANTHER" id="PTHR43072">
    <property type="entry name" value="N-ACETYLTRANSFERASE"/>
    <property type="match status" value="1"/>
</dbReference>
<gene>
    <name evidence="2" type="ORF">B9Q04_04800</name>
</gene>
<dbReference type="InterPro" id="IPR016181">
    <property type="entry name" value="Acyl_CoA_acyltransferase"/>
</dbReference>
<comment type="caution">
    <text evidence="2">The sequence shown here is derived from an EMBL/GenBank/DDBJ whole genome shotgun (WGS) entry which is preliminary data.</text>
</comment>